<protein>
    <submittedName>
        <fullName evidence="1">Tyrosine-protein phosphatase</fullName>
    </submittedName>
</protein>
<evidence type="ECO:0000313" key="2">
    <source>
        <dbReference type="Proteomes" id="UP000824062"/>
    </source>
</evidence>
<dbReference type="Gene3D" id="3.90.190.10">
    <property type="entry name" value="Protein tyrosine phosphatase superfamily"/>
    <property type="match status" value="1"/>
</dbReference>
<dbReference type="InterPro" id="IPR026893">
    <property type="entry name" value="Tyr/Ser_Pase_IphP-type"/>
</dbReference>
<dbReference type="InterPro" id="IPR029021">
    <property type="entry name" value="Prot-tyrosine_phosphatase-like"/>
</dbReference>
<dbReference type="Proteomes" id="UP000824062">
    <property type="component" value="Unassembled WGS sequence"/>
</dbReference>
<dbReference type="SUPFAM" id="SSF52799">
    <property type="entry name" value="(Phosphotyrosine protein) phosphatases II"/>
    <property type="match status" value="1"/>
</dbReference>
<organism evidence="1 2">
    <name type="scientific">Candidatus Olsenella pullistercoris</name>
    <dbReference type="NCBI Taxonomy" id="2838712"/>
    <lineage>
        <taxon>Bacteria</taxon>
        <taxon>Bacillati</taxon>
        <taxon>Actinomycetota</taxon>
        <taxon>Coriobacteriia</taxon>
        <taxon>Coriobacteriales</taxon>
        <taxon>Atopobiaceae</taxon>
        <taxon>Olsenella</taxon>
    </lineage>
</organism>
<dbReference type="EMBL" id="DXBM01000020">
    <property type="protein sequence ID" value="HIZ45788.1"/>
    <property type="molecule type" value="Genomic_DNA"/>
</dbReference>
<dbReference type="GO" id="GO:0004721">
    <property type="term" value="F:phosphoprotein phosphatase activity"/>
    <property type="evidence" value="ECO:0007669"/>
    <property type="project" value="InterPro"/>
</dbReference>
<dbReference type="Pfam" id="PF13350">
    <property type="entry name" value="Y_phosphatase3"/>
    <property type="match status" value="1"/>
</dbReference>
<reference evidence="1" key="2">
    <citation type="submission" date="2021-04" db="EMBL/GenBank/DDBJ databases">
        <authorList>
            <person name="Gilroy R."/>
        </authorList>
    </citation>
    <scope>NUCLEOTIDE SEQUENCE</scope>
    <source>
        <strain evidence="1">ChiHjej12B11-14209</strain>
    </source>
</reference>
<proteinExistence type="predicted"/>
<name>A0A9D2JDN6_9ACTN</name>
<reference evidence="1" key="1">
    <citation type="journal article" date="2021" name="PeerJ">
        <title>Extensive microbial diversity within the chicken gut microbiome revealed by metagenomics and culture.</title>
        <authorList>
            <person name="Gilroy R."/>
            <person name="Ravi A."/>
            <person name="Getino M."/>
            <person name="Pursley I."/>
            <person name="Horton D.L."/>
            <person name="Alikhan N.F."/>
            <person name="Baker D."/>
            <person name="Gharbi K."/>
            <person name="Hall N."/>
            <person name="Watson M."/>
            <person name="Adriaenssens E.M."/>
            <person name="Foster-Nyarko E."/>
            <person name="Jarju S."/>
            <person name="Secka A."/>
            <person name="Antonio M."/>
            <person name="Oren A."/>
            <person name="Chaudhuri R.R."/>
            <person name="La Ragione R."/>
            <person name="Hildebrand F."/>
            <person name="Pallen M.J."/>
        </authorList>
    </citation>
    <scope>NUCLEOTIDE SEQUENCE</scope>
    <source>
        <strain evidence="1">ChiHjej12B11-14209</strain>
    </source>
</reference>
<evidence type="ECO:0000313" key="1">
    <source>
        <dbReference type="EMBL" id="HIZ45788.1"/>
    </source>
</evidence>
<gene>
    <name evidence="1" type="ORF">IAA19_02050</name>
</gene>
<comment type="caution">
    <text evidence="1">The sequence shown here is derived from an EMBL/GenBank/DDBJ whole genome shotgun (WGS) entry which is preliminary data.</text>
</comment>
<sequence length="258" mass="28103">MQDIIGPYGANYGKVLLEGLHNTRDLGGLPASEGHVTPRRLLRSGMLEPATAEDMRVLRDVYDVRLVIDLRTDEEAARWPDPIELLPGARLVHLPVFRAPKTDDAQETIRALGERLASGELDIAGLFAGLYPRFVLDEDGIAAYRGLFRELLDLEDGAALWHCSAGKDRCGMASVLVEAALGVPWELIERDYLATNELIEAKGTAQNMFDVGGVDARYLHAALSAIDGAYGSIDGYLADALGIDEAARSELRRKFVSA</sequence>
<accession>A0A9D2JDN6</accession>
<dbReference type="AlphaFoldDB" id="A0A9D2JDN6"/>